<evidence type="ECO:0000259" key="9">
    <source>
        <dbReference type="Pfam" id="PF22700"/>
    </source>
</evidence>
<evidence type="ECO:0000256" key="1">
    <source>
        <dbReference type="ARBA" id="ARBA00008831"/>
    </source>
</evidence>
<dbReference type="PANTHER" id="PTHR10977:SF3">
    <property type="entry name" value="DIPHOSPHOMEVALONATE DECARBOXYLASE"/>
    <property type="match status" value="1"/>
</dbReference>
<protein>
    <recommendedName>
        <fullName evidence="2">diphosphomevalonate decarboxylase</fullName>
        <ecNumber evidence="2">4.1.1.33</ecNumber>
    </recommendedName>
</protein>
<organism evidence="10 11">
    <name type="scientific">Eremococcus coleocola ACS-139-V-Col8</name>
    <dbReference type="NCBI Taxonomy" id="908337"/>
    <lineage>
        <taxon>Bacteria</taxon>
        <taxon>Bacillati</taxon>
        <taxon>Bacillota</taxon>
        <taxon>Bacilli</taxon>
        <taxon>Lactobacillales</taxon>
        <taxon>Aerococcaceae</taxon>
        <taxon>Eremococcus</taxon>
    </lineage>
</organism>
<reference evidence="10 11" key="1">
    <citation type="submission" date="2010-10" db="EMBL/GenBank/DDBJ databases">
        <authorList>
            <person name="Durkin A.S."/>
            <person name="Madupu R."/>
            <person name="Torralba M."/>
            <person name="Gillis M."/>
            <person name="Methe B."/>
            <person name="Sutton G."/>
            <person name="Nelson K.E."/>
        </authorList>
    </citation>
    <scope>NUCLEOTIDE SEQUENCE [LARGE SCALE GENOMIC DNA]</scope>
    <source>
        <strain evidence="10 11">ACS-139-V-Col8</strain>
    </source>
</reference>
<dbReference type="InterPro" id="IPR053859">
    <property type="entry name" value="MVD-like_N"/>
</dbReference>
<dbReference type="OrthoDB" id="5498344at2"/>
<evidence type="ECO:0000256" key="4">
    <source>
        <dbReference type="ARBA" id="ARBA00022741"/>
    </source>
</evidence>
<dbReference type="GO" id="GO:0004163">
    <property type="term" value="F:diphosphomevalonate decarboxylase activity"/>
    <property type="evidence" value="ECO:0007669"/>
    <property type="project" value="UniProtKB-EC"/>
</dbReference>
<evidence type="ECO:0000259" key="8">
    <source>
        <dbReference type="Pfam" id="PF18376"/>
    </source>
</evidence>
<dbReference type="AlphaFoldDB" id="E4KRA3"/>
<keyword evidence="6" id="KW-0443">Lipid metabolism</keyword>
<proteinExistence type="inferred from homology"/>
<dbReference type="Pfam" id="PF22700">
    <property type="entry name" value="MVD-like_N"/>
    <property type="match status" value="1"/>
</dbReference>
<feature type="domain" description="Mvd1 C-terminal" evidence="8">
    <location>
        <begin position="181"/>
        <end position="313"/>
    </location>
</feature>
<evidence type="ECO:0000256" key="5">
    <source>
        <dbReference type="ARBA" id="ARBA00022840"/>
    </source>
</evidence>
<keyword evidence="11" id="KW-1185">Reference proteome</keyword>
<name>E4KRA3_9LACT</name>
<dbReference type="GO" id="GO:0005524">
    <property type="term" value="F:ATP binding"/>
    <property type="evidence" value="ECO:0007669"/>
    <property type="project" value="UniProtKB-KW"/>
</dbReference>
<comment type="similarity">
    <text evidence="1">Belongs to the diphosphomevalonate decarboxylase family.</text>
</comment>
<dbReference type="RefSeq" id="WP_006419028.1">
    <property type="nucleotide sequence ID" value="NZ_AENN01000018.1"/>
</dbReference>
<dbReference type="eggNOG" id="COG3407">
    <property type="taxonomic scope" value="Bacteria"/>
</dbReference>
<dbReference type="SUPFAM" id="SSF54211">
    <property type="entry name" value="Ribosomal protein S5 domain 2-like"/>
    <property type="match status" value="1"/>
</dbReference>
<dbReference type="InterPro" id="IPR041431">
    <property type="entry name" value="Mvd1_C"/>
</dbReference>
<dbReference type="STRING" id="908337.HMPREF9257_0402"/>
<dbReference type="SUPFAM" id="SSF55060">
    <property type="entry name" value="GHMP Kinase, C-terminal domain"/>
    <property type="match status" value="1"/>
</dbReference>
<dbReference type="EC" id="4.1.1.33" evidence="2"/>
<dbReference type="FunFam" id="3.30.230.10:FF:000072">
    <property type="entry name" value="Diphosphomevalonate decarboxylase"/>
    <property type="match status" value="1"/>
</dbReference>
<dbReference type="EMBL" id="AENN01000018">
    <property type="protein sequence ID" value="EFR30505.1"/>
    <property type="molecule type" value="Genomic_DNA"/>
</dbReference>
<gene>
    <name evidence="10" type="primary">mvaD</name>
    <name evidence="10" type="ORF">HMPREF9257_0402</name>
</gene>
<evidence type="ECO:0000313" key="11">
    <source>
        <dbReference type="Proteomes" id="UP000005990"/>
    </source>
</evidence>
<dbReference type="GO" id="GO:0005829">
    <property type="term" value="C:cytosol"/>
    <property type="evidence" value="ECO:0007669"/>
    <property type="project" value="InterPro"/>
</dbReference>
<accession>E4KRA3</accession>
<keyword evidence="4" id="KW-0547">Nucleotide-binding</keyword>
<dbReference type="InterPro" id="IPR020568">
    <property type="entry name" value="Ribosomal_Su5_D2-typ_SF"/>
</dbReference>
<dbReference type="PIRSF" id="PIRSF015950">
    <property type="entry name" value="Mev_P_decrbx"/>
    <property type="match status" value="1"/>
</dbReference>
<dbReference type="NCBIfam" id="TIGR01240">
    <property type="entry name" value="mevDPdecarb"/>
    <property type="match status" value="1"/>
</dbReference>
<keyword evidence="3" id="KW-0444">Lipid biosynthesis</keyword>
<dbReference type="PANTHER" id="PTHR10977">
    <property type="entry name" value="DIPHOSPHOMEVALONATE DECARBOXYLASE"/>
    <property type="match status" value="1"/>
</dbReference>
<dbReference type="Gene3D" id="3.30.230.10">
    <property type="match status" value="1"/>
</dbReference>
<evidence type="ECO:0000256" key="7">
    <source>
        <dbReference type="ARBA" id="ARBA00023239"/>
    </source>
</evidence>
<dbReference type="Gene3D" id="3.30.70.890">
    <property type="entry name" value="GHMP kinase, C-terminal domain"/>
    <property type="match status" value="1"/>
</dbReference>
<dbReference type="InterPro" id="IPR036554">
    <property type="entry name" value="GHMP_kinase_C_sf"/>
</dbReference>
<comment type="caution">
    <text evidence="10">The sequence shown here is derived from an EMBL/GenBank/DDBJ whole genome shotgun (WGS) entry which is preliminary data.</text>
</comment>
<evidence type="ECO:0000256" key="3">
    <source>
        <dbReference type="ARBA" id="ARBA00022516"/>
    </source>
</evidence>
<keyword evidence="5" id="KW-0067">ATP-binding</keyword>
<feature type="domain" description="Diphosphomevalonate decarboxylase-like N-terminal" evidence="9">
    <location>
        <begin position="12"/>
        <end position="166"/>
    </location>
</feature>
<evidence type="ECO:0000256" key="6">
    <source>
        <dbReference type="ARBA" id="ARBA00023098"/>
    </source>
</evidence>
<sequence>MTADKYQARMRAHTNIALVKYWGKRNKNLFLPVTSSLSLTLDAFYTETEVLFDPSLKEDSFTLDGQVQTGQSLAKVSNFVDLFRRDFNMSLPVQITSRNHVPTAAGLASSASAFAALAAASNQALGLGLSPEEVSVYARQGSGSASRSLFGGFALWHKGQGDDSASSYAQQIDPADWDIAMLVVLVNPGPKKISSRQGMEHTMQSSPFYALWPEEVAKDLSAMEDAIKDRNIDQIGIIAEHNAMKMHATMIASNPSFTYWQAQSLLAMERVRQLRQAGYSAYFTMDAGPNVKVICPYSQVEAIRQALLDDFAEDHLVISRPGPAPYAV</sequence>
<evidence type="ECO:0000313" key="10">
    <source>
        <dbReference type="EMBL" id="EFR30505.1"/>
    </source>
</evidence>
<dbReference type="InterPro" id="IPR005935">
    <property type="entry name" value="Mev_decarb"/>
</dbReference>
<dbReference type="Pfam" id="PF18376">
    <property type="entry name" value="MDD_C"/>
    <property type="match status" value="1"/>
</dbReference>
<keyword evidence="7 10" id="KW-0456">Lyase</keyword>
<dbReference type="InterPro" id="IPR029765">
    <property type="entry name" value="Mev_diP_decarb"/>
</dbReference>
<dbReference type="InterPro" id="IPR014721">
    <property type="entry name" value="Ribsml_uS5_D2-typ_fold_subgr"/>
</dbReference>
<dbReference type="GO" id="GO:0019287">
    <property type="term" value="P:isopentenyl diphosphate biosynthetic process, mevalonate pathway"/>
    <property type="evidence" value="ECO:0007669"/>
    <property type="project" value="InterPro"/>
</dbReference>
<evidence type="ECO:0000256" key="2">
    <source>
        <dbReference type="ARBA" id="ARBA00012296"/>
    </source>
</evidence>
<dbReference type="Proteomes" id="UP000005990">
    <property type="component" value="Unassembled WGS sequence"/>
</dbReference>